<dbReference type="OrthoDB" id="1043234at2"/>
<dbReference type="eggNOG" id="ENOG5030YQH">
    <property type="taxonomic scope" value="Bacteria"/>
</dbReference>
<sequence length="68" mass="7447">MKNFENFEAFKMSKTQMNEITGGAEVYCTTFNGEKEATFENTSVEDAQAGADAAWGKGKAICEEVIKV</sequence>
<protein>
    <submittedName>
        <fullName evidence="1">Uncharacterized protein</fullName>
    </submittedName>
</protein>
<evidence type="ECO:0000313" key="2">
    <source>
        <dbReference type="Proteomes" id="UP000004596"/>
    </source>
</evidence>
<accession>B3C7W3</accession>
<reference evidence="1 2" key="1">
    <citation type="submission" date="2008-04" db="EMBL/GenBank/DDBJ databases">
        <title>Draft genome sequence of Bacteroides intestinalis (DSM 17393).</title>
        <authorList>
            <person name="Sudarsanam P."/>
            <person name="Ley R."/>
            <person name="Guruge J."/>
            <person name="Turnbaugh P.J."/>
            <person name="Mahowald M."/>
            <person name="Liep D."/>
            <person name="Gordon J."/>
        </authorList>
    </citation>
    <scope>NUCLEOTIDE SEQUENCE [LARGE SCALE GENOMIC DNA]</scope>
    <source>
        <strain evidence="1 2">DSM 17393</strain>
    </source>
</reference>
<comment type="caution">
    <text evidence="1">The sequence shown here is derived from an EMBL/GenBank/DDBJ whole genome shotgun (WGS) entry which is preliminary data.</text>
</comment>
<dbReference type="STRING" id="471870.BACINT_01657"/>
<dbReference type="AlphaFoldDB" id="B3C7W3"/>
<gene>
    <name evidence="1" type="ORF">BACINT_01657</name>
</gene>
<name>B3C7W3_9BACE</name>
<dbReference type="Proteomes" id="UP000004596">
    <property type="component" value="Unassembled WGS sequence"/>
</dbReference>
<proteinExistence type="predicted"/>
<reference evidence="1 2" key="2">
    <citation type="submission" date="2008-04" db="EMBL/GenBank/DDBJ databases">
        <authorList>
            <person name="Fulton L."/>
            <person name="Clifton S."/>
            <person name="Fulton B."/>
            <person name="Xu J."/>
            <person name="Minx P."/>
            <person name="Pepin K.H."/>
            <person name="Johnson M."/>
            <person name="Thiruvilangam P."/>
            <person name="Bhonagiri V."/>
            <person name="Nash W.E."/>
            <person name="Mardis E.R."/>
            <person name="Wilson R.K."/>
        </authorList>
    </citation>
    <scope>NUCLEOTIDE SEQUENCE [LARGE SCALE GENOMIC DNA]</scope>
    <source>
        <strain evidence="1 2">DSM 17393</strain>
    </source>
</reference>
<dbReference type="RefSeq" id="WP_007661995.1">
    <property type="nucleotide sequence ID" value="NZ_ABJL02000007.1"/>
</dbReference>
<dbReference type="GeneID" id="26159056"/>
<organism evidence="1 2">
    <name type="scientific">Bacteroides intestinalis DSM 17393</name>
    <dbReference type="NCBI Taxonomy" id="471870"/>
    <lineage>
        <taxon>Bacteria</taxon>
        <taxon>Pseudomonadati</taxon>
        <taxon>Bacteroidota</taxon>
        <taxon>Bacteroidia</taxon>
        <taxon>Bacteroidales</taxon>
        <taxon>Bacteroidaceae</taxon>
        <taxon>Bacteroides</taxon>
    </lineage>
</organism>
<evidence type="ECO:0000313" key="1">
    <source>
        <dbReference type="EMBL" id="EDV06568.1"/>
    </source>
</evidence>
<dbReference type="EMBL" id="ABJL02000007">
    <property type="protein sequence ID" value="EDV06568.1"/>
    <property type="molecule type" value="Genomic_DNA"/>
</dbReference>